<dbReference type="InterPro" id="IPR002129">
    <property type="entry name" value="PyrdxlP-dep_de-COase"/>
</dbReference>
<dbReference type="Pfam" id="PF00282">
    <property type="entry name" value="Pyridoxal_deC"/>
    <property type="match status" value="1"/>
</dbReference>
<name>A0A917ZA58_9ACTN</name>
<dbReference type="Gene3D" id="3.90.1150.170">
    <property type="match status" value="1"/>
</dbReference>
<dbReference type="PANTHER" id="PTHR11999:SF70">
    <property type="entry name" value="MIP05841P"/>
    <property type="match status" value="1"/>
</dbReference>
<dbReference type="GO" id="GO:0006520">
    <property type="term" value="P:amino acid metabolic process"/>
    <property type="evidence" value="ECO:0007669"/>
    <property type="project" value="InterPro"/>
</dbReference>
<comment type="cofactor">
    <cofactor evidence="1 6 7">
        <name>pyridoxal 5'-phosphate</name>
        <dbReference type="ChEBI" id="CHEBI:597326"/>
    </cofactor>
</comment>
<dbReference type="RefSeq" id="WP_189127194.1">
    <property type="nucleotide sequence ID" value="NZ_BMNH01000021.1"/>
</dbReference>
<keyword evidence="3" id="KW-0210">Decarboxylase</keyword>
<evidence type="ECO:0000256" key="3">
    <source>
        <dbReference type="ARBA" id="ARBA00022793"/>
    </source>
</evidence>
<evidence type="ECO:0000256" key="4">
    <source>
        <dbReference type="ARBA" id="ARBA00022898"/>
    </source>
</evidence>
<keyword evidence="5 7" id="KW-0456">Lyase</keyword>
<dbReference type="Gene3D" id="3.40.640.10">
    <property type="entry name" value="Type I PLP-dependent aspartate aminotransferase-like (Major domain)"/>
    <property type="match status" value="1"/>
</dbReference>
<dbReference type="GO" id="GO:0004058">
    <property type="term" value="F:aromatic-L-amino-acid decarboxylase activity"/>
    <property type="evidence" value="ECO:0007669"/>
    <property type="project" value="UniProtKB-ARBA"/>
</dbReference>
<dbReference type="PRINTS" id="PR00800">
    <property type="entry name" value="YHDCRBOXLASE"/>
</dbReference>
<sequence>MPHFPRHPLEPSPDETRQMGEAVLDLVADFIRDLPTMPAFDLDGAQRLAANLRERAPEHGTPLPVLLQTVAEAATRGATTAGPGYLAYIPGGGLYAAALADFLASALNKYVSVWNLAPVCAQLEWTAIRWLCDLFGYPEQARGILTSGGSLANFSAIVTARATRLGEDFLDGVLYVTGQTHASSAKAAMLAGIPQRNVRIVPTQDTLAMDPLALTRLVEEDRGAGLRPFLVVASAGTTNTGAVDPLDDLATIARAQRLWLHVDAAYGGPFQLTDRGRDLLSGIEQADSITLDPHKAMFLPYGTGALIVRDGALLREAHHLSADYLQDLGAEDEIPNFSEYSPELTRDFRGLRLWLPIKLHGLAAFREALDEKLDLARYAYDSLREAGFEVPWEPRLTTVAFRWIPERGDTEAFNAALLKQVNDRGRVFLSSTLIDGTYMLRISVVSFRTHRDRVDEALHAIRTARDTLTR</sequence>
<keyword evidence="9" id="KW-1185">Reference proteome</keyword>
<dbReference type="GO" id="GO:0030170">
    <property type="term" value="F:pyridoxal phosphate binding"/>
    <property type="evidence" value="ECO:0007669"/>
    <property type="project" value="InterPro"/>
</dbReference>
<dbReference type="EMBL" id="BMNH01000021">
    <property type="protein sequence ID" value="GGO77169.1"/>
    <property type="molecule type" value="Genomic_DNA"/>
</dbReference>
<dbReference type="AlphaFoldDB" id="A0A917ZA58"/>
<reference evidence="8" key="1">
    <citation type="journal article" date="2014" name="Int. J. Syst. Evol. Microbiol.">
        <title>Complete genome sequence of Corynebacterium casei LMG S-19264T (=DSM 44701T), isolated from a smear-ripened cheese.</title>
        <authorList>
            <consortium name="US DOE Joint Genome Institute (JGI-PGF)"/>
            <person name="Walter F."/>
            <person name="Albersmeier A."/>
            <person name="Kalinowski J."/>
            <person name="Ruckert C."/>
        </authorList>
    </citation>
    <scope>NUCLEOTIDE SEQUENCE</scope>
    <source>
        <strain evidence="8">CGMCC 4.7368</strain>
    </source>
</reference>
<evidence type="ECO:0000256" key="2">
    <source>
        <dbReference type="ARBA" id="ARBA00009533"/>
    </source>
</evidence>
<comment type="similarity">
    <text evidence="2 7">Belongs to the group II decarboxylase family.</text>
</comment>
<reference evidence="8" key="2">
    <citation type="submission" date="2020-09" db="EMBL/GenBank/DDBJ databases">
        <authorList>
            <person name="Sun Q."/>
            <person name="Zhou Y."/>
        </authorList>
    </citation>
    <scope>NUCLEOTIDE SEQUENCE</scope>
    <source>
        <strain evidence="8">CGMCC 4.7368</strain>
    </source>
</reference>
<dbReference type="SUPFAM" id="SSF53383">
    <property type="entry name" value="PLP-dependent transferases"/>
    <property type="match status" value="1"/>
</dbReference>
<dbReference type="GO" id="GO:0019752">
    <property type="term" value="P:carboxylic acid metabolic process"/>
    <property type="evidence" value="ECO:0007669"/>
    <property type="project" value="InterPro"/>
</dbReference>
<dbReference type="InterPro" id="IPR015422">
    <property type="entry name" value="PyrdxlP-dep_Trfase_small"/>
</dbReference>
<evidence type="ECO:0000313" key="8">
    <source>
        <dbReference type="EMBL" id="GGO77169.1"/>
    </source>
</evidence>
<evidence type="ECO:0000313" key="9">
    <source>
        <dbReference type="Proteomes" id="UP000646523"/>
    </source>
</evidence>
<feature type="modified residue" description="N6-(pyridoxal phosphate)lysine" evidence="6">
    <location>
        <position position="295"/>
    </location>
</feature>
<dbReference type="GO" id="GO:0005737">
    <property type="term" value="C:cytoplasm"/>
    <property type="evidence" value="ECO:0007669"/>
    <property type="project" value="TreeGrafter"/>
</dbReference>
<accession>A0A917ZA58</accession>
<evidence type="ECO:0000256" key="6">
    <source>
        <dbReference type="PIRSR" id="PIRSR602129-50"/>
    </source>
</evidence>
<keyword evidence="4 6" id="KW-0663">Pyridoxal phosphate</keyword>
<gene>
    <name evidence="8" type="ORF">GCM10012289_56240</name>
</gene>
<organism evidence="8 9">
    <name type="scientific">Nonomuraea cavernae</name>
    <dbReference type="NCBI Taxonomy" id="2045107"/>
    <lineage>
        <taxon>Bacteria</taxon>
        <taxon>Bacillati</taxon>
        <taxon>Actinomycetota</taxon>
        <taxon>Actinomycetes</taxon>
        <taxon>Streptosporangiales</taxon>
        <taxon>Streptosporangiaceae</taxon>
        <taxon>Nonomuraea</taxon>
    </lineage>
</organism>
<dbReference type="InterPro" id="IPR015424">
    <property type="entry name" value="PyrdxlP-dep_Trfase"/>
</dbReference>
<dbReference type="Gene3D" id="3.90.1150.10">
    <property type="entry name" value="Aspartate Aminotransferase, domain 1"/>
    <property type="match status" value="1"/>
</dbReference>
<dbReference type="PANTHER" id="PTHR11999">
    <property type="entry name" value="GROUP II PYRIDOXAL-5-PHOSPHATE DECARBOXYLASE"/>
    <property type="match status" value="1"/>
</dbReference>
<proteinExistence type="inferred from homology"/>
<evidence type="ECO:0000256" key="1">
    <source>
        <dbReference type="ARBA" id="ARBA00001933"/>
    </source>
</evidence>
<dbReference type="Proteomes" id="UP000646523">
    <property type="component" value="Unassembled WGS sequence"/>
</dbReference>
<evidence type="ECO:0000256" key="7">
    <source>
        <dbReference type="RuleBase" id="RU000382"/>
    </source>
</evidence>
<dbReference type="InterPro" id="IPR015421">
    <property type="entry name" value="PyrdxlP-dep_Trfase_major"/>
</dbReference>
<comment type="caution">
    <text evidence="8">The sequence shown here is derived from an EMBL/GenBank/DDBJ whole genome shotgun (WGS) entry which is preliminary data.</text>
</comment>
<protein>
    <submittedName>
        <fullName evidence="8">L-2,4-diaminobutyrate decarboxylase</fullName>
    </submittedName>
</protein>
<dbReference type="InterPro" id="IPR010977">
    <property type="entry name" value="Aromatic_deC"/>
</dbReference>
<evidence type="ECO:0000256" key="5">
    <source>
        <dbReference type="ARBA" id="ARBA00023239"/>
    </source>
</evidence>